<gene>
    <name evidence="2" type="ORF">SS1G_11970</name>
</gene>
<keyword evidence="3" id="KW-1185">Reference proteome</keyword>
<evidence type="ECO:0000313" key="3">
    <source>
        <dbReference type="Proteomes" id="UP000001312"/>
    </source>
</evidence>
<proteinExistence type="predicted"/>
<protein>
    <recommendedName>
        <fullName evidence="4">J domain-containing protein</fullName>
    </recommendedName>
</protein>
<feature type="compositionally biased region" description="Polar residues" evidence="1">
    <location>
        <begin position="173"/>
        <end position="193"/>
    </location>
</feature>
<dbReference type="Proteomes" id="UP000001312">
    <property type="component" value="Unassembled WGS sequence"/>
</dbReference>
<sequence length="203" mass="24021">MFGVNCIPGNVSMFYNLDISPYRPLEEQQQRLRSVMIMIHPDKQNNNNREVILNATSMFQILSPYREILEAEFILERYIKDDREQIQKWDEARTRRMQHRYGGMKPWFFSYNPDPPKWFPNWAVLVDFIHGSLLRCLFFQYVVVGKSKASKSIRNGKALKRRKRRTSRAPYDTPSSENEIDNTVSNQSSQRTLESPECTDFEA</sequence>
<dbReference type="InParanoid" id="A7F3X4"/>
<evidence type="ECO:0008006" key="4">
    <source>
        <dbReference type="Google" id="ProtNLM"/>
    </source>
</evidence>
<organism evidence="2 3">
    <name type="scientific">Sclerotinia sclerotiorum (strain ATCC 18683 / 1980 / Ss-1)</name>
    <name type="common">White mold</name>
    <name type="synonym">Whetzelinia sclerotiorum</name>
    <dbReference type="NCBI Taxonomy" id="665079"/>
    <lineage>
        <taxon>Eukaryota</taxon>
        <taxon>Fungi</taxon>
        <taxon>Dikarya</taxon>
        <taxon>Ascomycota</taxon>
        <taxon>Pezizomycotina</taxon>
        <taxon>Leotiomycetes</taxon>
        <taxon>Helotiales</taxon>
        <taxon>Sclerotiniaceae</taxon>
        <taxon>Sclerotinia</taxon>
    </lineage>
</organism>
<dbReference type="AlphaFoldDB" id="A7F3X4"/>
<dbReference type="GeneID" id="5482998"/>
<feature type="region of interest" description="Disordered" evidence="1">
    <location>
        <begin position="154"/>
        <end position="203"/>
    </location>
</feature>
<evidence type="ECO:0000256" key="1">
    <source>
        <dbReference type="SAM" id="MobiDB-lite"/>
    </source>
</evidence>
<reference evidence="3" key="1">
    <citation type="journal article" date="2011" name="PLoS Genet.">
        <title>Genomic analysis of the necrotrophic fungal pathogens Sclerotinia sclerotiorum and Botrytis cinerea.</title>
        <authorList>
            <person name="Amselem J."/>
            <person name="Cuomo C.A."/>
            <person name="van Kan J.A."/>
            <person name="Viaud M."/>
            <person name="Benito E.P."/>
            <person name="Couloux A."/>
            <person name="Coutinho P.M."/>
            <person name="de Vries R.P."/>
            <person name="Dyer P.S."/>
            <person name="Fillinger S."/>
            <person name="Fournier E."/>
            <person name="Gout L."/>
            <person name="Hahn M."/>
            <person name="Kohn L."/>
            <person name="Lapalu N."/>
            <person name="Plummer K.M."/>
            <person name="Pradier J.M."/>
            <person name="Quevillon E."/>
            <person name="Sharon A."/>
            <person name="Simon A."/>
            <person name="ten Have A."/>
            <person name="Tudzynski B."/>
            <person name="Tudzynski P."/>
            <person name="Wincker P."/>
            <person name="Andrew M."/>
            <person name="Anthouard V."/>
            <person name="Beever R.E."/>
            <person name="Beffa R."/>
            <person name="Benoit I."/>
            <person name="Bouzid O."/>
            <person name="Brault B."/>
            <person name="Chen Z."/>
            <person name="Choquer M."/>
            <person name="Collemare J."/>
            <person name="Cotton P."/>
            <person name="Danchin E.G."/>
            <person name="Da Silva C."/>
            <person name="Gautier A."/>
            <person name="Giraud C."/>
            <person name="Giraud T."/>
            <person name="Gonzalez C."/>
            <person name="Grossetete S."/>
            <person name="Guldener U."/>
            <person name="Henrissat B."/>
            <person name="Howlett B.J."/>
            <person name="Kodira C."/>
            <person name="Kretschmer M."/>
            <person name="Lappartient A."/>
            <person name="Leroch M."/>
            <person name="Levis C."/>
            <person name="Mauceli E."/>
            <person name="Neuveglise C."/>
            <person name="Oeser B."/>
            <person name="Pearson M."/>
            <person name="Poulain J."/>
            <person name="Poussereau N."/>
            <person name="Quesneville H."/>
            <person name="Rascle C."/>
            <person name="Schumacher J."/>
            <person name="Segurens B."/>
            <person name="Sexton A."/>
            <person name="Silva E."/>
            <person name="Sirven C."/>
            <person name="Soanes D.M."/>
            <person name="Talbot N.J."/>
            <person name="Templeton M."/>
            <person name="Yandava C."/>
            <person name="Yarden O."/>
            <person name="Zeng Q."/>
            <person name="Rollins J.A."/>
            <person name="Lebrun M.H."/>
            <person name="Dickman M."/>
        </authorList>
    </citation>
    <scope>NUCLEOTIDE SEQUENCE [LARGE SCALE GENOMIC DNA]</scope>
    <source>
        <strain evidence="3">ATCC 18683 / 1980 / Ss-1</strain>
    </source>
</reference>
<dbReference type="KEGG" id="ssl:SS1G_11970"/>
<dbReference type="SUPFAM" id="SSF46565">
    <property type="entry name" value="Chaperone J-domain"/>
    <property type="match status" value="1"/>
</dbReference>
<evidence type="ECO:0000313" key="2">
    <source>
        <dbReference type="EMBL" id="EDN97445.1"/>
    </source>
</evidence>
<name>A7F3X4_SCLS1</name>
<feature type="compositionally biased region" description="Basic residues" evidence="1">
    <location>
        <begin position="157"/>
        <end position="167"/>
    </location>
</feature>
<dbReference type="InterPro" id="IPR036869">
    <property type="entry name" value="J_dom_sf"/>
</dbReference>
<accession>A7F3X4</accession>
<dbReference type="RefSeq" id="XP_001586941.1">
    <property type="nucleotide sequence ID" value="XM_001586891.1"/>
</dbReference>
<dbReference type="EMBL" id="CH476640">
    <property type="protein sequence ID" value="EDN97445.1"/>
    <property type="molecule type" value="Genomic_DNA"/>
</dbReference>